<accession>F7ZJN6</accession>
<dbReference type="HOGENOM" id="CLU_1487992_0_0_5"/>
<protein>
    <submittedName>
        <fullName evidence="1">Uncharacterized protein</fullName>
    </submittedName>
</protein>
<name>F7ZJN6_ROSLO</name>
<dbReference type="KEGG" id="rli:RLO149_c018790"/>
<dbReference type="Proteomes" id="UP000001353">
    <property type="component" value="Chromosome"/>
</dbReference>
<reference evidence="1 2" key="1">
    <citation type="journal article" date="2011" name="BMC Genomics">
        <title>Comparative genome analysis and genome-guided physiological analysis of Roseobacter litoralis.</title>
        <authorList>
            <person name="Kalhoefer D."/>
            <person name="Thole S."/>
            <person name="Voget S."/>
            <person name="Lehmann R."/>
            <person name="Liesegang H."/>
            <person name="Wollher A."/>
            <person name="Daniel R."/>
            <person name="Simon M."/>
            <person name="Brinkhoff T."/>
        </authorList>
    </citation>
    <scope>NUCLEOTIDE SEQUENCE [LARGE SCALE GENOMIC DNA]</scope>
    <source>
        <strain evidence="2">ATCC 49566 / DSM 6996 / JCM 21268 / NBRC 15278 / OCh 149</strain>
    </source>
</reference>
<gene>
    <name evidence="1" type="ordered locus">RLO149_c018790</name>
</gene>
<dbReference type="AlphaFoldDB" id="F7ZJN6"/>
<dbReference type="EMBL" id="CP002623">
    <property type="protein sequence ID" value="AEI93867.1"/>
    <property type="molecule type" value="Genomic_DNA"/>
</dbReference>
<sequence length="181" mass="21007">MGKSKKAAFEAVPLYTNDGAVRVPYDHELKFKRVTVFLARTLRDKGWSRRKVTGHLIDEADSFQFEGGGVYAWPDGRVYDLDPWEIELHFGPRLTPDELERVQSLDRHGRLIYDNEAGIDCRWISRLIENATRPPKQRPHQAVLARYRLLWITLVSSQPQRIIDANLGHDNFFEFVETTTV</sequence>
<evidence type="ECO:0000313" key="1">
    <source>
        <dbReference type="EMBL" id="AEI93867.1"/>
    </source>
</evidence>
<dbReference type="STRING" id="391595.RLO149_c018790"/>
<evidence type="ECO:0000313" key="2">
    <source>
        <dbReference type="Proteomes" id="UP000001353"/>
    </source>
</evidence>
<keyword evidence="2" id="KW-1185">Reference proteome</keyword>
<proteinExistence type="predicted"/>
<dbReference type="RefSeq" id="WP_013961795.1">
    <property type="nucleotide sequence ID" value="NC_015730.1"/>
</dbReference>
<organism evidence="1 2">
    <name type="scientific">Roseobacter litoralis (strain ATCC 49566 / DSM 6996 / JCM 21268 / NBRC 15278 / OCh 149)</name>
    <dbReference type="NCBI Taxonomy" id="391595"/>
    <lineage>
        <taxon>Bacteria</taxon>
        <taxon>Pseudomonadati</taxon>
        <taxon>Pseudomonadota</taxon>
        <taxon>Alphaproteobacteria</taxon>
        <taxon>Rhodobacterales</taxon>
        <taxon>Roseobacteraceae</taxon>
        <taxon>Roseobacter</taxon>
    </lineage>
</organism>